<protein>
    <submittedName>
        <fullName evidence="1">Uncharacterized protein</fullName>
    </submittedName>
</protein>
<dbReference type="EMBL" id="LBOV01000010">
    <property type="protein sequence ID" value="KKP43852.1"/>
    <property type="molecule type" value="Genomic_DNA"/>
</dbReference>
<dbReference type="AlphaFoldDB" id="A0A0G0CK82"/>
<organism evidence="1 2">
    <name type="scientific">candidate division WS6 bacterium GW2011_GWC1_33_20</name>
    <dbReference type="NCBI Taxonomy" id="1619089"/>
    <lineage>
        <taxon>Bacteria</taxon>
        <taxon>Candidatus Dojkabacteria</taxon>
    </lineage>
</organism>
<reference evidence="1 2" key="1">
    <citation type="journal article" date="2015" name="Nature">
        <title>rRNA introns, odd ribosomes, and small enigmatic genomes across a large radiation of phyla.</title>
        <authorList>
            <person name="Brown C.T."/>
            <person name="Hug L.A."/>
            <person name="Thomas B.C."/>
            <person name="Sharon I."/>
            <person name="Castelle C.J."/>
            <person name="Singh A."/>
            <person name="Wilkins M.J."/>
            <person name="Williams K.H."/>
            <person name="Banfield J.F."/>
        </authorList>
    </citation>
    <scope>NUCLEOTIDE SEQUENCE [LARGE SCALE GENOMIC DNA]</scope>
</reference>
<evidence type="ECO:0000313" key="1">
    <source>
        <dbReference type="EMBL" id="KKP43852.1"/>
    </source>
</evidence>
<proteinExistence type="predicted"/>
<name>A0A0G0CK82_9BACT</name>
<evidence type="ECO:0000313" key="2">
    <source>
        <dbReference type="Proteomes" id="UP000034302"/>
    </source>
</evidence>
<comment type="caution">
    <text evidence="1">The sequence shown here is derived from an EMBL/GenBank/DDBJ whole genome shotgun (WGS) entry which is preliminary data.</text>
</comment>
<sequence>MQFLEQQTDSLDITQYDQYLNSGGKLTETELHLALDILSNCCDIPPKRPETFQIKNIADSCNLNVSQSEVLTYCALRNKLPCEEEMNRNIDPRSKNCWCMTDQELVQQIFLLSDPTGEKYFVITEKFQRIFKN</sequence>
<gene>
    <name evidence="1" type="ORF">UR34_C0010G0017</name>
</gene>
<accession>A0A0G0CK82</accession>
<dbReference type="Proteomes" id="UP000034302">
    <property type="component" value="Unassembled WGS sequence"/>
</dbReference>